<dbReference type="AlphaFoldDB" id="A0A9J6QZB3"/>
<feature type="region of interest" description="Disordered" evidence="1">
    <location>
        <begin position="55"/>
        <end position="96"/>
    </location>
</feature>
<evidence type="ECO:0000256" key="1">
    <source>
        <dbReference type="SAM" id="MobiDB-lite"/>
    </source>
</evidence>
<reference evidence="2" key="1">
    <citation type="submission" date="2022-09" db="EMBL/GenBank/DDBJ databases">
        <title>Culturomic study of gut microbiota in children with autism spectrum disorder.</title>
        <authorList>
            <person name="Efimov B.A."/>
            <person name="Chaplin A.V."/>
            <person name="Sokolova S.R."/>
            <person name="Pikina A.P."/>
            <person name="Korzhanova M."/>
            <person name="Belova V."/>
            <person name="Korostin D."/>
        </authorList>
    </citation>
    <scope>NUCLEOTIDE SEQUENCE</scope>
    <source>
        <strain evidence="2">ASD5510</strain>
    </source>
</reference>
<keyword evidence="3" id="KW-1185">Reference proteome</keyword>
<dbReference type="EMBL" id="JAOSHN010000014">
    <property type="protein sequence ID" value="MCU7380807.1"/>
    <property type="molecule type" value="Genomic_DNA"/>
</dbReference>
<organism evidence="2 3">
    <name type="scientific">Hominibacterium faecale</name>
    <dbReference type="NCBI Taxonomy" id="2839743"/>
    <lineage>
        <taxon>Bacteria</taxon>
        <taxon>Bacillati</taxon>
        <taxon>Bacillota</taxon>
        <taxon>Clostridia</taxon>
        <taxon>Peptostreptococcales</taxon>
        <taxon>Anaerovoracaceae</taxon>
        <taxon>Hominibacterium</taxon>
    </lineage>
</organism>
<evidence type="ECO:0000313" key="3">
    <source>
        <dbReference type="Proteomes" id="UP001065549"/>
    </source>
</evidence>
<sequence>MNPLALLLLAAAAGGGRIPGMSGMSGGGAPIKLDHVLDQLHGAVNTLEKVNQLSRMGSSLSGSASLPAPASAHIPLPAESIEEQEPGPQPAAPSLPNIDLQSAMQTLGPILSMLGNGQNSK</sequence>
<comment type="caution">
    <text evidence="2">The sequence shown here is derived from an EMBL/GenBank/DDBJ whole genome shotgun (WGS) entry which is preliminary data.</text>
</comment>
<accession>A0A9J6QZB3</accession>
<dbReference type="Proteomes" id="UP001065549">
    <property type="component" value="Unassembled WGS sequence"/>
</dbReference>
<proteinExistence type="predicted"/>
<protein>
    <submittedName>
        <fullName evidence="2">Uncharacterized protein</fullName>
    </submittedName>
</protein>
<name>A0A9J6QZB3_9FIRM</name>
<dbReference type="RefSeq" id="WP_148397778.1">
    <property type="nucleotide sequence ID" value="NZ_JAJAGH010000001.1"/>
</dbReference>
<feature type="compositionally biased region" description="Low complexity" evidence="1">
    <location>
        <begin position="57"/>
        <end position="72"/>
    </location>
</feature>
<evidence type="ECO:0000313" key="2">
    <source>
        <dbReference type="EMBL" id="MCU7380807.1"/>
    </source>
</evidence>
<gene>
    <name evidence="2" type="ORF">OBO34_21055</name>
</gene>